<gene>
    <name evidence="1" type="ORF">CRG98_041735</name>
</gene>
<sequence>MDACHLLLGRPWQYDRRVIHDGRTNSYSFILENMKIVLVSSRETEKLTSMGRETKLLSLARFKEEVDESQLVYVLIGKEVAAEVSIPTATAPVIVEFVDIFPDEFPESLPPLRDIQHRIDLEPGAALSNRPHYRMSPGEDEELRWQVKELLTKGHICESLSPCAVPALLTSKKDGSWRMCMDSRAINKITVRYRFPILRLDDLLN</sequence>
<dbReference type="PANTHER" id="PTHR35046:SF18">
    <property type="entry name" value="RNA-DIRECTED DNA POLYMERASE"/>
    <property type="match status" value="1"/>
</dbReference>
<reference evidence="1 2" key="1">
    <citation type="submission" date="2017-11" db="EMBL/GenBank/DDBJ databases">
        <title>De-novo sequencing of pomegranate (Punica granatum L.) genome.</title>
        <authorList>
            <person name="Akparov Z."/>
            <person name="Amiraslanov A."/>
            <person name="Hajiyeva S."/>
            <person name="Abbasov M."/>
            <person name="Kaur K."/>
            <person name="Hamwieh A."/>
            <person name="Solovyev V."/>
            <person name="Salamov A."/>
            <person name="Braich B."/>
            <person name="Kosarev P."/>
            <person name="Mahmoud A."/>
            <person name="Hajiyev E."/>
            <person name="Babayeva S."/>
            <person name="Izzatullayeva V."/>
            <person name="Mammadov A."/>
            <person name="Mammadov A."/>
            <person name="Sharifova S."/>
            <person name="Ojaghi J."/>
            <person name="Eynullazada K."/>
            <person name="Bayramov B."/>
            <person name="Abdulazimova A."/>
            <person name="Shahmuradov I."/>
        </authorList>
    </citation>
    <scope>NUCLEOTIDE SEQUENCE [LARGE SCALE GENOMIC DNA]</scope>
    <source>
        <strain evidence="2">cv. AG2017</strain>
        <tissue evidence="1">Leaf</tissue>
    </source>
</reference>
<dbReference type="SUPFAM" id="SSF56672">
    <property type="entry name" value="DNA/RNA polymerases"/>
    <property type="match status" value="1"/>
</dbReference>
<dbReference type="EMBL" id="PGOL01004279">
    <property type="protein sequence ID" value="PKI37874.1"/>
    <property type="molecule type" value="Genomic_DNA"/>
</dbReference>
<dbReference type="Gene3D" id="3.30.70.270">
    <property type="match status" value="1"/>
</dbReference>
<comment type="caution">
    <text evidence="1">The sequence shown here is derived from an EMBL/GenBank/DDBJ whole genome shotgun (WGS) entry which is preliminary data.</text>
</comment>
<evidence type="ECO:0000313" key="2">
    <source>
        <dbReference type="Proteomes" id="UP000233551"/>
    </source>
</evidence>
<dbReference type="Proteomes" id="UP000233551">
    <property type="component" value="Unassembled WGS sequence"/>
</dbReference>
<organism evidence="1 2">
    <name type="scientific">Punica granatum</name>
    <name type="common">Pomegranate</name>
    <dbReference type="NCBI Taxonomy" id="22663"/>
    <lineage>
        <taxon>Eukaryota</taxon>
        <taxon>Viridiplantae</taxon>
        <taxon>Streptophyta</taxon>
        <taxon>Embryophyta</taxon>
        <taxon>Tracheophyta</taxon>
        <taxon>Spermatophyta</taxon>
        <taxon>Magnoliopsida</taxon>
        <taxon>eudicotyledons</taxon>
        <taxon>Gunneridae</taxon>
        <taxon>Pentapetalae</taxon>
        <taxon>rosids</taxon>
        <taxon>malvids</taxon>
        <taxon>Myrtales</taxon>
        <taxon>Lythraceae</taxon>
        <taxon>Punica</taxon>
    </lineage>
</organism>
<dbReference type="PANTHER" id="PTHR35046">
    <property type="entry name" value="ZINC KNUCKLE (CCHC-TYPE) FAMILY PROTEIN"/>
    <property type="match status" value="1"/>
</dbReference>
<dbReference type="Gene3D" id="3.10.10.10">
    <property type="entry name" value="HIV Type 1 Reverse Transcriptase, subunit A, domain 1"/>
    <property type="match status" value="1"/>
</dbReference>
<name>A0A2I0I1L4_PUNGR</name>
<dbReference type="InterPro" id="IPR043128">
    <property type="entry name" value="Rev_trsase/Diguanyl_cyclase"/>
</dbReference>
<evidence type="ECO:0000313" key="1">
    <source>
        <dbReference type="EMBL" id="PKI37874.1"/>
    </source>
</evidence>
<protein>
    <recommendedName>
        <fullName evidence="3">Reverse transcriptase domain-containing protein</fullName>
    </recommendedName>
</protein>
<dbReference type="AlphaFoldDB" id="A0A2I0I1L4"/>
<proteinExistence type="predicted"/>
<evidence type="ECO:0008006" key="3">
    <source>
        <dbReference type="Google" id="ProtNLM"/>
    </source>
</evidence>
<keyword evidence="2" id="KW-1185">Reference proteome</keyword>
<accession>A0A2I0I1L4</accession>
<dbReference type="STRING" id="22663.A0A2I0I1L4"/>
<dbReference type="InterPro" id="IPR043502">
    <property type="entry name" value="DNA/RNA_pol_sf"/>
</dbReference>